<evidence type="ECO:0000313" key="1">
    <source>
        <dbReference type="EMBL" id="KAK4768761.1"/>
    </source>
</evidence>
<keyword evidence="2" id="KW-1185">Reference proteome</keyword>
<proteinExistence type="predicted"/>
<name>A0AAN7KK85_TRANT</name>
<sequence>MSTDGASATFTGHLGNSHSSIFSGSPPDIDLALVYANLLSPPPAASSGGRLYPIRFYDHPAIVDPLQALHRHGMAMQPGCIEEDVNYYGLTPLPIDEAAGRALAAETWGMLDSHGLRAPPEQAPVMEPDHRGVVDPL</sequence>
<comment type="caution">
    <text evidence="1">The sequence shown here is derived from an EMBL/GenBank/DDBJ whole genome shotgun (WGS) entry which is preliminary data.</text>
</comment>
<evidence type="ECO:0000313" key="2">
    <source>
        <dbReference type="Proteomes" id="UP001346149"/>
    </source>
</evidence>
<dbReference type="Proteomes" id="UP001346149">
    <property type="component" value="Unassembled WGS sequence"/>
</dbReference>
<protein>
    <submittedName>
        <fullName evidence="1">Uncharacterized protein</fullName>
    </submittedName>
</protein>
<gene>
    <name evidence="1" type="ORF">SAY86_026911</name>
</gene>
<accession>A0AAN7KK85</accession>
<organism evidence="1 2">
    <name type="scientific">Trapa natans</name>
    <name type="common">Water chestnut</name>
    <dbReference type="NCBI Taxonomy" id="22666"/>
    <lineage>
        <taxon>Eukaryota</taxon>
        <taxon>Viridiplantae</taxon>
        <taxon>Streptophyta</taxon>
        <taxon>Embryophyta</taxon>
        <taxon>Tracheophyta</taxon>
        <taxon>Spermatophyta</taxon>
        <taxon>Magnoliopsida</taxon>
        <taxon>eudicotyledons</taxon>
        <taxon>Gunneridae</taxon>
        <taxon>Pentapetalae</taxon>
        <taxon>rosids</taxon>
        <taxon>malvids</taxon>
        <taxon>Myrtales</taxon>
        <taxon>Lythraceae</taxon>
        <taxon>Trapa</taxon>
    </lineage>
</organism>
<dbReference type="AlphaFoldDB" id="A0AAN7KK85"/>
<reference evidence="1 2" key="1">
    <citation type="journal article" date="2023" name="Hortic Res">
        <title>Pangenome of water caltrop reveals structural variations and asymmetric subgenome divergence after allopolyploidization.</title>
        <authorList>
            <person name="Zhang X."/>
            <person name="Chen Y."/>
            <person name="Wang L."/>
            <person name="Yuan Y."/>
            <person name="Fang M."/>
            <person name="Shi L."/>
            <person name="Lu R."/>
            <person name="Comes H.P."/>
            <person name="Ma Y."/>
            <person name="Chen Y."/>
            <person name="Huang G."/>
            <person name="Zhou Y."/>
            <person name="Zheng Z."/>
            <person name="Qiu Y."/>
        </authorList>
    </citation>
    <scope>NUCLEOTIDE SEQUENCE [LARGE SCALE GENOMIC DNA]</scope>
    <source>
        <strain evidence="1">F231</strain>
    </source>
</reference>
<dbReference type="EMBL" id="JAXQNO010000021">
    <property type="protein sequence ID" value="KAK4768761.1"/>
    <property type="molecule type" value="Genomic_DNA"/>
</dbReference>